<feature type="chain" id="PRO_5001875122" evidence="2">
    <location>
        <begin position="17"/>
        <end position="222"/>
    </location>
</feature>
<evidence type="ECO:0000256" key="2">
    <source>
        <dbReference type="SAM" id="SignalP"/>
    </source>
</evidence>
<feature type="non-terminal residue" evidence="3">
    <location>
        <position position="222"/>
    </location>
</feature>
<name>A0A091ISC2_CALAN</name>
<evidence type="ECO:0000313" key="3">
    <source>
        <dbReference type="EMBL" id="KFP02561.1"/>
    </source>
</evidence>
<dbReference type="EMBL" id="KL218135">
    <property type="protein sequence ID" value="KFP02561.1"/>
    <property type="molecule type" value="Genomic_DNA"/>
</dbReference>
<gene>
    <name evidence="3" type="ORF">N300_06298</name>
</gene>
<keyword evidence="4" id="KW-1185">Reference proteome</keyword>
<evidence type="ECO:0000313" key="4">
    <source>
        <dbReference type="Proteomes" id="UP000054308"/>
    </source>
</evidence>
<keyword evidence="2" id="KW-0732">Signal</keyword>
<protein>
    <submittedName>
        <fullName evidence="3">Uncharacterized protein</fullName>
    </submittedName>
</protein>
<reference evidence="3 4" key="1">
    <citation type="submission" date="2014-04" db="EMBL/GenBank/DDBJ databases">
        <title>Genome evolution of avian class.</title>
        <authorList>
            <person name="Zhang G."/>
            <person name="Li C."/>
        </authorList>
    </citation>
    <scope>NUCLEOTIDE SEQUENCE [LARGE SCALE GENOMIC DNA]</scope>
    <source>
        <strain evidence="3">BGI_N300</strain>
    </source>
</reference>
<feature type="region of interest" description="Disordered" evidence="1">
    <location>
        <begin position="193"/>
        <end position="222"/>
    </location>
</feature>
<accession>A0A091ISC2</accession>
<organism evidence="3 4">
    <name type="scientific">Calypte anna</name>
    <name type="common">Anna's hummingbird</name>
    <name type="synonym">Archilochus anna</name>
    <dbReference type="NCBI Taxonomy" id="9244"/>
    <lineage>
        <taxon>Eukaryota</taxon>
        <taxon>Metazoa</taxon>
        <taxon>Chordata</taxon>
        <taxon>Craniata</taxon>
        <taxon>Vertebrata</taxon>
        <taxon>Euteleostomi</taxon>
        <taxon>Archelosauria</taxon>
        <taxon>Archosauria</taxon>
        <taxon>Dinosauria</taxon>
        <taxon>Saurischia</taxon>
        <taxon>Theropoda</taxon>
        <taxon>Coelurosauria</taxon>
        <taxon>Aves</taxon>
        <taxon>Neognathae</taxon>
        <taxon>Neoaves</taxon>
        <taxon>Strisores</taxon>
        <taxon>Apodiformes</taxon>
        <taxon>Trochilidae</taxon>
        <taxon>Calypte</taxon>
    </lineage>
</organism>
<proteinExistence type="predicted"/>
<dbReference type="STRING" id="9244.A0A091ISC2"/>
<evidence type="ECO:0000256" key="1">
    <source>
        <dbReference type="SAM" id="MobiDB-lite"/>
    </source>
</evidence>
<dbReference type="Proteomes" id="UP000054308">
    <property type="component" value="Unassembled WGS sequence"/>
</dbReference>
<feature type="compositionally biased region" description="Polar residues" evidence="1">
    <location>
        <begin position="209"/>
        <end position="222"/>
    </location>
</feature>
<dbReference type="AlphaFoldDB" id="A0A091ISC2"/>
<sequence length="222" mass="24509">MLTPTVFSLLISFCICEHRFSVLKGRGVHVVQIKRLTTEKQCRQDCQLPGAAGTHHCNWAVPYQNHCILLQCHQLSVCHKAREQDIRELLGEMSWKRETVLFHHQSYTQRKKRMINAQVDQHNTGNLFSSTAQTRKIHLRNLVEFETEDVTTNAIKPIASNATTTTATPTTATAITVSVTHATVFTTASETTAKASNTPGGSDLFAEAKSSTDSSPTSGNIS</sequence>
<feature type="signal peptide" evidence="2">
    <location>
        <begin position="1"/>
        <end position="16"/>
    </location>
</feature>